<dbReference type="InterPro" id="IPR036259">
    <property type="entry name" value="MFS_trans_sf"/>
</dbReference>
<evidence type="ECO:0000256" key="5">
    <source>
        <dbReference type="SAM" id="Phobius"/>
    </source>
</evidence>
<keyword evidence="3 5" id="KW-1133">Transmembrane helix</keyword>
<feature type="transmembrane region" description="Helical" evidence="5">
    <location>
        <begin position="153"/>
        <end position="176"/>
    </location>
</feature>
<keyword evidence="4 5" id="KW-0472">Membrane</keyword>
<keyword evidence="8" id="KW-1185">Reference proteome</keyword>
<feature type="transmembrane region" description="Helical" evidence="5">
    <location>
        <begin position="183"/>
        <end position="206"/>
    </location>
</feature>
<dbReference type="InterPro" id="IPR020846">
    <property type="entry name" value="MFS_dom"/>
</dbReference>
<evidence type="ECO:0000259" key="6">
    <source>
        <dbReference type="PROSITE" id="PS50850"/>
    </source>
</evidence>
<feature type="transmembrane region" description="Helical" evidence="5">
    <location>
        <begin position="284"/>
        <end position="309"/>
    </location>
</feature>
<evidence type="ECO:0000256" key="1">
    <source>
        <dbReference type="ARBA" id="ARBA00004141"/>
    </source>
</evidence>
<evidence type="ECO:0000313" key="8">
    <source>
        <dbReference type="Proteomes" id="UP000660729"/>
    </source>
</evidence>
<feature type="domain" description="Major facilitator superfamily (MFS) profile" evidence="6">
    <location>
        <begin position="1"/>
        <end position="491"/>
    </location>
</feature>
<feature type="transmembrane region" description="Helical" evidence="5">
    <location>
        <begin position="95"/>
        <end position="117"/>
    </location>
</feature>
<dbReference type="InterPro" id="IPR011701">
    <property type="entry name" value="MFS"/>
</dbReference>
<organism evidence="7 8">
    <name type="scientific">Pseudocercospora fuligena</name>
    <dbReference type="NCBI Taxonomy" id="685502"/>
    <lineage>
        <taxon>Eukaryota</taxon>
        <taxon>Fungi</taxon>
        <taxon>Dikarya</taxon>
        <taxon>Ascomycota</taxon>
        <taxon>Pezizomycotina</taxon>
        <taxon>Dothideomycetes</taxon>
        <taxon>Dothideomycetidae</taxon>
        <taxon>Mycosphaerellales</taxon>
        <taxon>Mycosphaerellaceae</taxon>
        <taxon>Pseudocercospora</taxon>
    </lineage>
</organism>
<protein>
    <submittedName>
        <fullName evidence="7">Putative MFS-type transporter</fullName>
    </submittedName>
</protein>
<dbReference type="GO" id="GO:0022857">
    <property type="term" value="F:transmembrane transporter activity"/>
    <property type="evidence" value="ECO:0007669"/>
    <property type="project" value="InterPro"/>
</dbReference>
<dbReference type="SUPFAM" id="SSF103473">
    <property type="entry name" value="MFS general substrate transporter"/>
    <property type="match status" value="1"/>
</dbReference>
<gene>
    <name evidence="7" type="ORF">HII31_05400</name>
</gene>
<dbReference type="EMBL" id="JABCIY010000090">
    <property type="protein sequence ID" value="KAF7193306.1"/>
    <property type="molecule type" value="Genomic_DNA"/>
</dbReference>
<dbReference type="Pfam" id="PF07690">
    <property type="entry name" value="MFS_1"/>
    <property type="match status" value="1"/>
</dbReference>
<dbReference type="PANTHER" id="PTHR23502:SF34">
    <property type="entry name" value="PROTEIN HOL1"/>
    <property type="match status" value="1"/>
</dbReference>
<feature type="transmembrane region" description="Helical" evidence="5">
    <location>
        <begin position="371"/>
        <end position="392"/>
    </location>
</feature>
<comment type="caution">
    <text evidence="7">The sequence shown here is derived from an EMBL/GenBank/DDBJ whole genome shotgun (WGS) entry which is preliminary data.</text>
</comment>
<dbReference type="PANTHER" id="PTHR23502">
    <property type="entry name" value="MAJOR FACILITATOR SUPERFAMILY"/>
    <property type="match status" value="1"/>
</dbReference>
<feature type="transmembrane region" description="Helical" evidence="5">
    <location>
        <begin position="212"/>
        <end position="232"/>
    </location>
</feature>
<feature type="transmembrane region" description="Helical" evidence="5">
    <location>
        <begin position="124"/>
        <end position="141"/>
    </location>
</feature>
<evidence type="ECO:0000256" key="4">
    <source>
        <dbReference type="ARBA" id="ARBA00023136"/>
    </source>
</evidence>
<evidence type="ECO:0000256" key="3">
    <source>
        <dbReference type="ARBA" id="ARBA00022989"/>
    </source>
</evidence>
<dbReference type="PROSITE" id="PS50850">
    <property type="entry name" value="MFS"/>
    <property type="match status" value="1"/>
</dbReference>
<feature type="transmembrane region" description="Helical" evidence="5">
    <location>
        <begin position="435"/>
        <end position="453"/>
    </location>
</feature>
<accession>A0A8H6RIX8</accession>
<sequence length="514" mass="56868">MATYHGGTKINDLEQVTTIETLTDLQKEKLDHINTLGSVQLQNVQTKEIFLIPTPSSDPNDPLNWYRPSVAIVETTIDYFGPPGPDFTAKISKIAYFYTTTALLQGLGNLVWMPFIVKYGRRPVYLASFTLYTITAIWIGVSKTYANTLVARIVMGFAAGSGECLAPLTISDIFFLHERGTIMAIYTASLNFGVAIGIILSGIITHNLGYRYIYYIATALIGFLTIVVFFTMPETSYIRSPIATPSSEDTTSQHPPKRSYINGLKLYTGTYTSESFWKLFMRPVIMLLLPPVIWATLVMSVTIGFLVAISSNFASAFSTTYGFESWQSGLCFVAGLVGPAIAIVFGGHFSDWTANYFTKRNGGIREPEFRLPSITIGLVTAPLGLVLYGAGIEHRWHWMVPTLGLGLLTFSITQATNVSLVYIVDAYRPIAGETVVTQLGFKSAFGFLLSFYTNPWIEKSGYQNAFGAMAGISAAVLVCWIPFFVFGKRIRHASLKWPIIQRAVKWSVDREVGE</sequence>
<evidence type="ECO:0000313" key="7">
    <source>
        <dbReference type="EMBL" id="KAF7193306.1"/>
    </source>
</evidence>
<feature type="transmembrane region" description="Helical" evidence="5">
    <location>
        <begin position="329"/>
        <end position="350"/>
    </location>
</feature>
<proteinExistence type="predicted"/>
<reference evidence="7" key="1">
    <citation type="submission" date="2020-04" db="EMBL/GenBank/DDBJ databases">
        <title>Draft genome resource of the tomato pathogen Pseudocercospora fuligena.</title>
        <authorList>
            <person name="Zaccaron A."/>
        </authorList>
    </citation>
    <scope>NUCLEOTIDE SEQUENCE</scope>
    <source>
        <strain evidence="7">PF001</strain>
    </source>
</reference>
<dbReference type="Proteomes" id="UP000660729">
    <property type="component" value="Unassembled WGS sequence"/>
</dbReference>
<feature type="transmembrane region" description="Helical" evidence="5">
    <location>
        <begin position="398"/>
        <end position="423"/>
    </location>
</feature>
<dbReference type="GO" id="GO:0005886">
    <property type="term" value="C:plasma membrane"/>
    <property type="evidence" value="ECO:0007669"/>
    <property type="project" value="TreeGrafter"/>
</dbReference>
<name>A0A8H6RIX8_9PEZI</name>
<keyword evidence="2 5" id="KW-0812">Transmembrane</keyword>
<dbReference type="OrthoDB" id="268400at2759"/>
<dbReference type="AlphaFoldDB" id="A0A8H6RIX8"/>
<feature type="transmembrane region" description="Helical" evidence="5">
    <location>
        <begin position="465"/>
        <end position="486"/>
    </location>
</feature>
<evidence type="ECO:0000256" key="2">
    <source>
        <dbReference type="ARBA" id="ARBA00022692"/>
    </source>
</evidence>
<dbReference type="Gene3D" id="1.20.1250.20">
    <property type="entry name" value="MFS general substrate transporter like domains"/>
    <property type="match status" value="1"/>
</dbReference>
<comment type="subcellular location">
    <subcellularLocation>
        <location evidence="1">Membrane</location>
        <topology evidence="1">Multi-pass membrane protein</topology>
    </subcellularLocation>
</comment>